<sequence>MVEKYPVRFEEIGNKKLLLSSIFLAFGAYILYNRIVKSPTTSSKETNSKNNFGKINTGLCTESCDPISEDCSTATQGGCSISSTADSNDIKRDRPVSEKQSTVVSQYINTSLQKNIK</sequence>
<dbReference type="Proteomes" id="UP000035681">
    <property type="component" value="Unplaced"/>
</dbReference>
<keyword evidence="2" id="KW-1185">Reference proteome</keyword>
<dbReference type="WBParaSite" id="SSTP_0000227100.1">
    <property type="protein sequence ID" value="SSTP_0000227100.1"/>
    <property type="gene ID" value="SSTP_0000227100"/>
</dbReference>
<evidence type="ECO:0000256" key="1">
    <source>
        <dbReference type="SAM" id="MobiDB-lite"/>
    </source>
</evidence>
<feature type="compositionally biased region" description="Basic and acidic residues" evidence="1">
    <location>
        <begin position="88"/>
        <end position="97"/>
    </location>
</feature>
<organism evidence="3">
    <name type="scientific">Strongyloides stercoralis</name>
    <name type="common">Threadworm</name>
    <dbReference type="NCBI Taxonomy" id="6248"/>
    <lineage>
        <taxon>Eukaryota</taxon>
        <taxon>Metazoa</taxon>
        <taxon>Ecdysozoa</taxon>
        <taxon>Nematoda</taxon>
        <taxon>Chromadorea</taxon>
        <taxon>Rhabditida</taxon>
        <taxon>Tylenchina</taxon>
        <taxon>Panagrolaimomorpha</taxon>
        <taxon>Strongyloidoidea</taxon>
        <taxon>Strongyloididae</taxon>
        <taxon>Strongyloides</taxon>
    </lineage>
</organism>
<reference evidence="3" key="1">
    <citation type="submission" date="2015-08" db="UniProtKB">
        <authorList>
            <consortium name="WormBaseParasite"/>
        </authorList>
    </citation>
    <scope>IDENTIFICATION</scope>
</reference>
<protein>
    <submittedName>
        <fullName evidence="3 4">Uncharacterized protein</fullName>
    </submittedName>
</protein>
<evidence type="ECO:0000313" key="2">
    <source>
        <dbReference type="Proteomes" id="UP000035681"/>
    </source>
</evidence>
<dbReference type="WBParaSite" id="TCONS_00009126.p1">
    <property type="protein sequence ID" value="TCONS_00009126.p1"/>
    <property type="gene ID" value="XLOC_006971"/>
</dbReference>
<accession>A0A0K0DYF6</accession>
<name>A0A0K0DYF6_STRER</name>
<dbReference type="AlphaFoldDB" id="A0A0K0DYF6"/>
<evidence type="ECO:0000313" key="4">
    <source>
        <dbReference type="WBParaSite" id="TCONS_00009126.p1"/>
    </source>
</evidence>
<feature type="region of interest" description="Disordered" evidence="1">
    <location>
        <begin position="83"/>
        <end position="102"/>
    </location>
</feature>
<evidence type="ECO:0000313" key="3">
    <source>
        <dbReference type="WBParaSite" id="SSTP_0000227100.1"/>
    </source>
</evidence>
<proteinExistence type="predicted"/>